<dbReference type="AlphaFoldDB" id="B7Q3I9"/>
<dbReference type="EnsemblMetazoa" id="ISCW010065-RA">
    <property type="protein sequence ID" value="ISCW010065-PA"/>
    <property type="gene ID" value="ISCW010065"/>
</dbReference>
<dbReference type="EMBL" id="ABJB010598845">
    <property type="status" value="NOT_ANNOTATED_CDS"/>
    <property type="molecule type" value="Genomic_DNA"/>
</dbReference>
<evidence type="ECO:0000313" key="1">
    <source>
        <dbReference type="EMBL" id="EEC13411.1"/>
    </source>
</evidence>
<organism>
    <name type="scientific">Ixodes scapularis</name>
    <name type="common">Black-legged tick</name>
    <name type="synonym">Deer tick</name>
    <dbReference type="NCBI Taxonomy" id="6945"/>
    <lineage>
        <taxon>Eukaryota</taxon>
        <taxon>Metazoa</taxon>
        <taxon>Ecdysozoa</taxon>
        <taxon>Arthropoda</taxon>
        <taxon>Chelicerata</taxon>
        <taxon>Arachnida</taxon>
        <taxon>Acari</taxon>
        <taxon>Parasitiformes</taxon>
        <taxon>Ixodida</taxon>
        <taxon>Ixodoidea</taxon>
        <taxon>Ixodidae</taxon>
        <taxon>Ixodinae</taxon>
        <taxon>Ixodes</taxon>
    </lineage>
</organism>
<protein>
    <submittedName>
        <fullName evidence="1 2">Uncharacterized protein</fullName>
    </submittedName>
</protein>
<dbReference type="InParanoid" id="B7Q3I9"/>
<dbReference type="EMBL" id="DS849870">
    <property type="protein sequence ID" value="EEC13411.1"/>
    <property type="molecule type" value="Genomic_DNA"/>
</dbReference>
<dbReference type="VEuPathDB" id="VectorBase:ISCW010065"/>
<accession>B7Q3I9</accession>
<gene>
    <name evidence="1" type="ORF">IscW_ISCW010065</name>
</gene>
<sequence>MKSPLADLENWLGLKNTIMKNSTVLKYRLRPINVLTVKHLQCLQGEILLIVCAAHLITGSLGTRVIDMEV</sequence>
<dbReference type="PaxDb" id="6945-B7Q3I9"/>
<reference evidence="1 3" key="1">
    <citation type="submission" date="2008-03" db="EMBL/GenBank/DDBJ databases">
        <title>Annotation of Ixodes scapularis.</title>
        <authorList>
            <consortium name="Ixodes scapularis Genome Project Consortium"/>
            <person name="Caler E."/>
            <person name="Hannick L.I."/>
            <person name="Bidwell S."/>
            <person name="Joardar V."/>
            <person name="Thiagarajan M."/>
            <person name="Amedeo P."/>
            <person name="Galinsky K.J."/>
            <person name="Schobel S."/>
            <person name="Inman J."/>
            <person name="Hostetler J."/>
            <person name="Miller J."/>
            <person name="Hammond M."/>
            <person name="Megy K."/>
            <person name="Lawson D."/>
            <person name="Kodira C."/>
            <person name="Sutton G."/>
            <person name="Meyer J."/>
            <person name="Hill C.A."/>
            <person name="Birren B."/>
            <person name="Nene V."/>
            <person name="Collins F."/>
            <person name="Alarcon-Chaidez F."/>
            <person name="Wikel S."/>
            <person name="Strausberg R."/>
        </authorList>
    </citation>
    <scope>NUCLEOTIDE SEQUENCE [LARGE SCALE GENOMIC DNA]</scope>
    <source>
        <strain evidence="3">Wikel</strain>
        <strain evidence="1">Wikel colony</strain>
    </source>
</reference>
<dbReference type="Proteomes" id="UP000001555">
    <property type="component" value="Unassembled WGS sequence"/>
</dbReference>
<proteinExistence type="predicted"/>
<dbReference type="VEuPathDB" id="VectorBase:ISCI010065"/>
<evidence type="ECO:0000313" key="3">
    <source>
        <dbReference type="Proteomes" id="UP000001555"/>
    </source>
</evidence>
<reference evidence="2" key="2">
    <citation type="submission" date="2020-05" db="UniProtKB">
        <authorList>
            <consortium name="EnsemblMetazoa"/>
        </authorList>
    </citation>
    <scope>IDENTIFICATION</scope>
    <source>
        <strain evidence="2">wikel</strain>
    </source>
</reference>
<evidence type="ECO:0000313" key="2">
    <source>
        <dbReference type="EnsemblMetazoa" id="ISCW010065-PA"/>
    </source>
</evidence>
<name>B7Q3I9_IXOSC</name>
<keyword evidence="3" id="KW-1185">Reference proteome</keyword>
<dbReference type="HOGENOM" id="CLU_2760649_0_0_1"/>